<accession>A0A9P7AB69</accession>
<dbReference type="EMBL" id="JABBWE010000123">
    <property type="protein sequence ID" value="KAG1784977.1"/>
    <property type="molecule type" value="Genomic_DNA"/>
</dbReference>
<dbReference type="GeneID" id="64601675"/>
<name>A0A9P7AB69_9AGAM</name>
<evidence type="ECO:0000313" key="2">
    <source>
        <dbReference type="EMBL" id="KAG1784977.1"/>
    </source>
</evidence>
<dbReference type="Proteomes" id="UP000719766">
    <property type="component" value="Unassembled WGS sequence"/>
</dbReference>
<keyword evidence="3" id="KW-1185">Reference proteome</keyword>
<evidence type="ECO:0000256" key="1">
    <source>
        <dbReference type="SAM" id="MobiDB-lite"/>
    </source>
</evidence>
<dbReference type="AlphaFoldDB" id="A0A9P7AB69"/>
<dbReference type="OrthoDB" id="2620327at2759"/>
<reference evidence="2" key="1">
    <citation type="journal article" date="2020" name="New Phytol.">
        <title>Comparative genomics reveals dynamic genome evolution in host specialist ectomycorrhizal fungi.</title>
        <authorList>
            <person name="Lofgren L.A."/>
            <person name="Nguyen N.H."/>
            <person name="Vilgalys R."/>
            <person name="Ruytinx J."/>
            <person name="Liao H.L."/>
            <person name="Branco S."/>
            <person name="Kuo A."/>
            <person name="LaButti K."/>
            <person name="Lipzen A."/>
            <person name="Andreopoulos W."/>
            <person name="Pangilinan J."/>
            <person name="Riley R."/>
            <person name="Hundley H."/>
            <person name="Na H."/>
            <person name="Barry K."/>
            <person name="Grigoriev I.V."/>
            <person name="Stajich J.E."/>
            <person name="Kennedy P.G."/>
        </authorList>
    </citation>
    <scope>NUCLEOTIDE SEQUENCE</scope>
    <source>
        <strain evidence="2">S12</strain>
    </source>
</reference>
<gene>
    <name evidence="2" type="ORF">HD556DRAFT_1451216</name>
</gene>
<sequence>MVRPTLYKTHQERVQAAREKCRRHYQKFRDTILAKRRESRKAKKSCQDNEPSDDEDEPIETLQECIAVVKYAKDDFMAYMKVPRRFFDLLVDEYSKTMPDPELYPTENGDKSVFERAITNLEEFLHRANRGLDGILQMCGVSDEWRAADSVCRFMREMIGMVEDILLHLADGGNSELAIAFTGNELWYQEYKFPTSA</sequence>
<protein>
    <submittedName>
        <fullName evidence="2">Uncharacterized protein</fullName>
    </submittedName>
</protein>
<dbReference type="RefSeq" id="XP_041152462.1">
    <property type="nucleotide sequence ID" value="XM_041307911.1"/>
</dbReference>
<comment type="caution">
    <text evidence="2">The sequence shown here is derived from an EMBL/GenBank/DDBJ whole genome shotgun (WGS) entry which is preliminary data.</text>
</comment>
<proteinExistence type="predicted"/>
<feature type="region of interest" description="Disordered" evidence="1">
    <location>
        <begin position="39"/>
        <end position="58"/>
    </location>
</feature>
<evidence type="ECO:0000313" key="3">
    <source>
        <dbReference type="Proteomes" id="UP000719766"/>
    </source>
</evidence>
<organism evidence="2 3">
    <name type="scientific">Suillus plorans</name>
    <dbReference type="NCBI Taxonomy" id="116603"/>
    <lineage>
        <taxon>Eukaryota</taxon>
        <taxon>Fungi</taxon>
        <taxon>Dikarya</taxon>
        <taxon>Basidiomycota</taxon>
        <taxon>Agaricomycotina</taxon>
        <taxon>Agaricomycetes</taxon>
        <taxon>Agaricomycetidae</taxon>
        <taxon>Boletales</taxon>
        <taxon>Suillineae</taxon>
        <taxon>Suillaceae</taxon>
        <taxon>Suillus</taxon>
    </lineage>
</organism>